<dbReference type="SMART" id="SM00494">
    <property type="entry name" value="ChtBD2"/>
    <property type="match status" value="1"/>
</dbReference>
<evidence type="ECO:0000259" key="4">
    <source>
        <dbReference type="PROSITE" id="PS51677"/>
    </source>
</evidence>
<dbReference type="GO" id="GO:0005576">
    <property type="term" value="C:extracellular region"/>
    <property type="evidence" value="ECO:0007669"/>
    <property type="project" value="InterPro"/>
</dbReference>
<accession>A0A7E6EUU6</accession>
<feature type="compositionally biased region" description="Low complexity" evidence="1">
    <location>
        <begin position="460"/>
        <end position="511"/>
    </location>
</feature>
<dbReference type="GO" id="GO:0016810">
    <property type="term" value="F:hydrolase activity, acting on carbon-nitrogen (but not peptide) bonds"/>
    <property type="evidence" value="ECO:0007669"/>
    <property type="project" value="InterPro"/>
</dbReference>
<dbReference type="InterPro" id="IPR011330">
    <property type="entry name" value="Glyco_hydro/deAcase_b/a-brl"/>
</dbReference>
<feature type="domain" description="NodB homology" evidence="4">
    <location>
        <begin position="545"/>
        <end position="801"/>
    </location>
</feature>
<gene>
    <name evidence="6" type="primary">LOC115211110</name>
</gene>
<dbReference type="SUPFAM" id="SSF57625">
    <property type="entry name" value="Invertebrate chitin-binding proteins"/>
    <property type="match status" value="1"/>
</dbReference>
<dbReference type="SUPFAM" id="SSF88713">
    <property type="entry name" value="Glycoside hydrolase/deacetylase"/>
    <property type="match status" value="2"/>
</dbReference>
<evidence type="ECO:0000313" key="6">
    <source>
        <dbReference type="RefSeq" id="XP_036358537.1"/>
    </source>
</evidence>
<dbReference type="PANTHER" id="PTHR45985:SF3">
    <property type="entry name" value="CHITIN DEACETYLASE-LIKE 4"/>
    <property type="match status" value="1"/>
</dbReference>
<evidence type="ECO:0000256" key="2">
    <source>
        <dbReference type="SAM" id="Phobius"/>
    </source>
</evidence>
<dbReference type="PROSITE" id="PS51677">
    <property type="entry name" value="NODB"/>
    <property type="match status" value="2"/>
</dbReference>
<dbReference type="GO" id="GO:0005975">
    <property type="term" value="P:carbohydrate metabolic process"/>
    <property type="evidence" value="ECO:0007669"/>
    <property type="project" value="InterPro"/>
</dbReference>
<dbReference type="InterPro" id="IPR002509">
    <property type="entry name" value="NODB_dom"/>
</dbReference>
<reference evidence="6" key="1">
    <citation type="submission" date="2025-08" db="UniProtKB">
        <authorList>
            <consortium name="RefSeq"/>
        </authorList>
    </citation>
    <scope>IDENTIFICATION</scope>
</reference>
<dbReference type="AlphaFoldDB" id="A0A7E6EUU6"/>
<dbReference type="Gene3D" id="3.20.20.370">
    <property type="entry name" value="Glycoside hydrolase/deacetylase"/>
    <property type="match status" value="2"/>
</dbReference>
<keyword evidence="5" id="KW-1185">Reference proteome</keyword>
<keyword evidence="2" id="KW-0472">Membrane</keyword>
<evidence type="ECO:0000256" key="1">
    <source>
        <dbReference type="SAM" id="MobiDB-lite"/>
    </source>
</evidence>
<dbReference type="KEGG" id="osn:115211110"/>
<dbReference type="GO" id="GO:0008061">
    <property type="term" value="F:chitin binding"/>
    <property type="evidence" value="ECO:0007669"/>
    <property type="project" value="InterPro"/>
</dbReference>
<dbReference type="InterPro" id="IPR052740">
    <property type="entry name" value="CE4"/>
</dbReference>
<dbReference type="RefSeq" id="XP_036358537.1">
    <property type="nucleotide sequence ID" value="XM_036502644.1"/>
</dbReference>
<evidence type="ECO:0000259" key="3">
    <source>
        <dbReference type="PROSITE" id="PS50940"/>
    </source>
</evidence>
<protein>
    <submittedName>
        <fullName evidence="6">Uncharacterized protein LOC115211110</fullName>
    </submittedName>
</protein>
<dbReference type="PROSITE" id="PS50940">
    <property type="entry name" value="CHIT_BIND_II"/>
    <property type="match status" value="1"/>
</dbReference>
<feature type="transmembrane region" description="Helical" evidence="2">
    <location>
        <begin position="12"/>
        <end position="33"/>
    </location>
</feature>
<dbReference type="InterPro" id="IPR002557">
    <property type="entry name" value="Chitin-bd_dom"/>
</dbReference>
<dbReference type="Pfam" id="PF01607">
    <property type="entry name" value="CBM_14"/>
    <property type="match status" value="1"/>
</dbReference>
<dbReference type="InterPro" id="IPR036508">
    <property type="entry name" value="Chitin-bd_dom_sf"/>
</dbReference>
<evidence type="ECO:0000313" key="5">
    <source>
        <dbReference type="Proteomes" id="UP000515154"/>
    </source>
</evidence>
<keyword evidence="2" id="KW-0812">Transmembrane</keyword>
<dbReference type="Pfam" id="PF01522">
    <property type="entry name" value="Polysacc_deac_1"/>
    <property type="match status" value="2"/>
</dbReference>
<organism evidence="5 6">
    <name type="scientific">Octopus sinensis</name>
    <name type="common">East Asian common octopus</name>
    <dbReference type="NCBI Taxonomy" id="2607531"/>
    <lineage>
        <taxon>Eukaryota</taxon>
        <taxon>Metazoa</taxon>
        <taxon>Spiralia</taxon>
        <taxon>Lophotrochozoa</taxon>
        <taxon>Mollusca</taxon>
        <taxon>Cephalopoda</taxon>
        <taxon>Coleoidea</taxon>
        <taxon>Octopodiformes</taxon>
        <taxon>Octopoda</taxon>
        <taxon>Incirrata</taxon>
        <taxon>Octopodidae</taxon>
        <taxon>Octopus</taxon>
    </lineage>
</organism>
<sequence>MMGHRSAESTHYFLVVLVVLSASMSLSLGLSVADCRLPECKGVTSEMPKGFSRDEIPQIVLVTFDDGFTEKNIKYYRELSKSELKNPNGCPISFTFFISGENNYTFSKEMYNDGHEMASHTMSHAFPVASWSNKTYDEYRDEINGIKNNLVKKSGIPESDIKGFRSPFLQMGGDIQFQVLKDLGYVWDSSIVMGTDNDQGREQYWPFTLDTPLKSKLEQEKPGVSGKACMNEKCPTKSYPGLWEIPVNRWYDNNKKPCSLYDGCDQPNNKKKYVKFLKEALYKNYYTTRAPAGLFLHVNWVLTEPYKFEVLKQFLEEITEIENVWILSISKALEWIKNPQKMKNNSNFDAWKCFIEMGFQGFYQRRQHTFWLSLILLHVLFIIPSYSQESCTETGDYKCHETDDSKFYHCTGPKHGILKNCGKGLAFNPSLKVCVWPGVDHCKSQRDQSKTTNDVGATAKPPTKSTTTSKPSTHPQTTSKPSTHPQTTKKPSTHPQTTKKPSTHPQTTKKPQLTGPCRPEYCKLPNCKCPGPEIPGSLSTYATPQIILLTFDDGVDEVNMAYYRRLFNSGITNPNGCPIKSTFFVSGDYTNYNSVKELYNNGHEIASHSITHKLPVSYWLNASRVVYTNEIVGMKQELCIRANIAENDIRGMRSPFLALGKDAQFETLAEYGFSYDSSMVTGLVTSTAEVPTWPFTLDYPVNKKYCTLKFCPEKSYPGLWEVPLTRWYNSRGSPCSMPDACRVSKKPMEVLQFLRENFNRHYKKNKAPFGIFLHSPWLMNNLNPLKKFLKEVTRNKDVWIVTVSQALQWIQNPVPIEQYLSIQKLEMYINM</sequence>
<feature type="region of interest" description="Disordered" evidence="1">
    <location>
        <begin position="443"/>
        <end position="515"/>
    </location>
</feature>
<proteinExistence type="predicted"/>
<dbReference type="Proteomes" id="UP000515154">
    <property type="component" value="Linkage group LG4"/>
</dbReference>
<feature type="domain" description="NodB homology" evidence="4">
    <location>
        <begin position="58"/>
        <end position="211"/>
    </location>
</feature>
<keyword evidence="2" id="KW-1133">Transmembrane helix</keyword>
<name>A0A7E6EUU6_9MOLL</name>
<dbReference type="PANTHER" id="PTHR45985">
    <property type="match status" value="1"/>
</dbReference>
<dbReference type="Gene3D" id="2.170.140.10">
    <property type="entry name" value="Chitin binding domain"/>
    <property type="match status" value="1"/>
</dbReference>
<feature type="domain" description="Chitin-binding type-2" evidence="3">
    <location>
        <begin position="388"/>
        <end position="444"/>
    </location>
</feature>